<feature type="transmembrane region" description="Helical" evidence="1">
    <location>
        <begin position="162"/>
        <end position="179"/>
    </location>
</feature>
<feature type="transmembrane region" description="Helical" evidence="1">
    <location>
        <begin position="27"/>
        <end position="45"/>
    </location>
</feature>
<evidence type="ECO:0000313" key="3">
    <source>
        <dbReference type="Proteomes" id="UP000664073"/>
    </source>
</evidence>
<feature type="transmembrane region" description="Helical" evidence="1">
    <location>
        <begin position="414"/>
        <end position="432"/>
    </location>
</feature>
<feature type="transmembrane region" description="Helical" evidence="1">
    <location>
        <begin position="295"/>
        <end position="318"/>
    </location>
</feature>
<accession>A0A939KN08</accession>
<protein>
    <submittedName>
        <fullName evidence="2">Uncharacterized protein</fullName>
    </submittedName>
</protein>
<dbReference type="AlphaFoldDB" id="A0A939KN08"/>
<evidence type="ECO:0000313" key="2">
    <source>
        <dbReference type="EMBL" id="MBO1325135.1"/>
    </source>
</evidence>
<dbReference type="RefSeq" id="WP_207845802.1">
    <property type="nucleotide sequence ID" value="NZ_JAIEUM010000003.1"/>
</dbReference>
<comment type="caution">
    <text evidence="2">The sequence shown here is derived from an EMBL/GenBank/DDBJ whole genome shotgun (WGS) entry which is preliminary data.</text>
</comment>
<feature type="transmembrane region" description="Helical" evidence="1">
    <location>
        <begin position="51"/>
        <end position="69"/>
    </location>
</feature>
<gene>
    <name evidence="2" type="ORF">J2D77_08230</name>
</gene>
<feature type="transmembrane region" description="Helical" evidence="1">
    <location>
        <begin position="438"/>
        <end position="455"/>
    </location>
</feature>
<keyword evidence="1" id="KW-1133">Transmembrane helix</keyword>
<keyword evidence="3" id="KW-1185">Reference proteome</keyword>
<sequence length="494" mass="52868">MTVPIVGMILFPLCLVLWTRPFRILQVLMLAGILPAAAALVLGGLGVQPTMVPAMAFMSYVLLQFAMGVRYPGDRPVMALCLPFLLVVTWTLLGSIIMPRLFMNQVMVWPQKGDSVGGRVLLAPSFGNISQDIYLAVNASFLVVAARFLTRSDIRIERLYRTFLIGGWCVVAICLWQLAHRLAGVPYPDIFFYSNPGWSVLKTQTAGPMPRINASFSEPAACATFLSEVLFSSVWIVLQGYRVAQAKWLIPASALALACTTSTTGFITVAAGLCLLPLAALASGANRLLGNIMRLMLGGAVVIGFGVLVVVTLAPSVVPAVQFVYQSTAEKKESQSYQDRSQVDRDSLELVGQTYGLGVGWGSNRASSLLPGILSNTGLVGGVGLMIFNMTLLRAAIKARRSMPPGPERMVIEGVLPALIGGLIAACLSSPTLEYLDFYLLIALLIAAIARIGLLRKMAAAMRPPALVAQLSLAPIPPCTPVKPDPSQLMHEVG</sequence>
<name>A0A939KN08_9PROT</name>
<feature type="transmembrane region" description="Helical" evidence="1">
    <location>
        <begin position="373"/>
        <end position="393"/>
    </location>
</feature>
<reference evidence="2" key="1">
    <citation type="submission" date="2021-03" db="EMBL/GenBank/DDBJ databases">
        <title>The complete genome sequence of Acetobacter sp. TBRC 12339.</title>
        <authorList>
            <person name="Charoenyingcharoen P."/>
            <person name="Yukphan P."/>
        </authorList>
    </citation>
    <scope>NUCLEOTIDE SEQUENCE</scope>
    <source>
        <strain evidence="2">TBRC 12339</strain>
    </source>
</reference>
<feature type="transmembrane region" description="Helical" evidence="1">
    <location>
        <begin position="133"/>
        <end position="150"/>
    </location>
</feature>
<feature type="transmembrane region" description="Helical" evidence="1">
    <location>
        <begin position="255"/>
        <end position="283"/>
    </location>
</feature>
<dbReference type="EMBL" id="JAFVMH010000003">
    <property type="protein sequence ID" value="MBO1325135.1"/>
    <property type="molecule type" value="Genomic_DNA"/>
</dbReference>
<feature type="transmembrane region" description="Helical" evidence="1">
    <location>
        <begin position="81"/>
        <end position="102"/>
    </location>
</feature>
<keyword evidence="1" id="KW-0472">Membrane</keyword>
<proteinExistence type="predicted"/>
<evidence type="ECO:0000256" key="1">
    <source>
        <dbReference type="SAM" id="Phobius"/>
    </source>
</evidence>
<keyword evidence="1" id="KW-0812">Transmembrane</keyword>
<organism evidence="2 3">
    <name type="scientific">Acetobacter garciniae</name>
    <dbReference type="NCBI Taxonomy" id="2817435"/>
    <lineage>
        <taxon>Bacteria</taxon>
        <taxon>Pseudomonadati</taxon>
        <taxon>Pseudomonadota</taxon>
        <taxon>Alphaproteobacteria</taxon>
        <taxon>Acetobacterales</taxon>
        <taxon>Acetobacteraceae</taxon>
        <taxon>Acetobacter</taxon>
    </lineage>
</organism>
<dbReference type="Proteomes" id="UP000664073">
    <property type="component" value="Unassembled WGS sequence"/>
</dbReference>